<dbReference type="InterPro" id="IPR002483">
    <property type="entry name" value="PWI_dom"/>
</dbReference>
<protein>
    <submittedName>
        <fullName evidence="4">PWI domain containing protein</fullName>
    </submittedName>
</protein>
<feature type="domain" description="PWI" evidence="2">
    <location>
        <begin position="1"/>
        <end position="105"/>
    </location>
</feature>
<sequence length="315" mass="36476">MEIFEKKINFNTLPLNKVRRWISSKTEQILGKEDEIFIDYCINQLVYKIRKSAAEEELQISPNELIKNIEGFLGERAIEFVSELWEYISKFAGNPIKIKTSKNHNSPRNVAIKKNILRSSDIYNRDKNSLITKNSNINEKIACCHIYKGNASYISAMNNTEDSSKFIPLTSRHSKENKRARSLSRSLSPDLYESYGIKSYKYEKIQKMEENSIIGGISRSKVYTNKSEKKSERLSNINKHITSIDEKPSPDINPLNNYQAALAALTSEKMEEYNLRMKALELFKGKNQAKNFRSESEEILRARAIEKFIKKKPKN</sequence>
<dbReference type="VEuPathDB" id="CryptoDB:ChTU502y2012_405g0155"/>
<dbReference type="Gene3D" id="1.20.1390.10">
    <property type="entry name" value="PWI domain"/>
    <property type="match status" value="1"/>
</dbReference>
<dbReference type="VEuPathDB" id="CryptoDB:Chro.80387"/>
<dbReference type="VEuPathDB" id="CryptoDB:CHUDEA8_3340"/>
<dbReference type="PROSITE" id="PS51025">
    <property type="entry name" value="PWI"/>
    <property type="match status" value="1"/>
</dbReference>
<dbReference type="InterPro" id="IPR036483">
    <property type="entry name" value="PWI_dom_sf"/>
</dbReference>
<dbReference type="Pfam" id="PF01480">
    <property type="entry name" value="PWI"/>
    <property type="match status" value="1"/>
</dbReference>
<dbReference type="VEuPathDB" id="CryptoDB:GY17_00000776"/>
<keyword evidence="1" id="KW-0507">mRNA processing</keyword>
<dbReference type="Proteomes" id="UP000199752">
    <property type="component" value="Chromosome 8"/>
</dbReference>
<reference evidence="4 5" key="1">
    <citation type="submission" date="2014-11" db="EMBL/GenBank/DDBJ databases">
        <title>Comparative genomic analysis of Cryptosporidium hominis reveals occurrence of genetic recombination in virulent subtypes.</title>
        <authorList>
            <person name="Guo Y."/>
            <person name="Tang K."/>
            <person name="Frace M."/>
            <person name="Li N."/>
            <person name="Roellig D.M."/>
            <person name="Sammons S."/>
            <person name="Knipe K."/>
            <person name="Rowe L."/>
            <person name="Feng Y."/>
            <person name="Xiao L."/>
        </authorList>
    </citation>
    <scope>NUCLEOTIDE SEQUENCE [LARGE SCALE GENOMIC DNA]</scope>
    <source>
        <strain evidence="4">30976</strain>
    </source>
</reference>
<evidence type="ECO:0000256" key="1">
    <source>
        <dbReference type="ARBA" id="ARBA00022664"/>
    </source>
</evidence>
<dbReference type="EMBL" id="LN877954">
    <property type="protein sequence ID" value="CUV07886.1"/>
    <property type="molecule type" value="Genomic_DNA"/>
</dbReference>
<proteinExistence type="predicted"/>
<evidence type="ECO:0000313" key="4">
    <source>
        <dbReference type="EMBL" id="PPS98292.1"/>
    </source>
</evidence>
<evidence type="ECO:0000259" key="2">
    <source>
        <dbReference type="PROSITE" id="PS51025"/>
    </source>
</evidence>
<dbReference type="EMBL" id="JTAI01000002">
    <property type="protein sequence ID" value="PPS98292.1"/>
    <property type="molecule type" value="Genomic_DNA"/>
</dbReference>
<dbReference type="OrthoDB" id="163257at2759"/>
<dbReference type="SUPFAM" id="SSF101233">
    <property type="entry name" value="PWI domain"/>
    <property type="match status" value="1"/>
</dbReference>
<dbReference type="Proteomes" id="UP001429100">
    <property type="component" value="Unassembled WGS sequence"/>
</dbReference>
<dbReference type="SMART" id="SM00311">
    <property type="entry name" value="PWI"/>
    <property type="match status" value="1"/>
</dbReference>
<dbReference type="GO" id="GO:0006397">
    <property type="term" value="P:mRNA processing"/>
    <property type="evidence" value="ECO:0007669"/>
    <property type="project" value="UniProtKB-KW"/>
</dbReference>
<organism evidence="3">
    <name type="scientific">Cryptosporidium hominis</name>
    <dbReference type="NCBI Taxonomy" id="237895"/>
    <lineage>
        <taxon>Eukaryota</taxon>
        <taxon>Sar</taxon>
        <taxon>Alveolata</taxon>
        <taxon>Apicomplexa</taxon>
        <taxon>Conoidasida</taxon>
        <taxon>Coccidia</taxon>
        <taxon>Eucoccidiorida</taxon>
        <taxon>Eimeriorina</taxon>
        <taxon>Cryptosporidiidae</taxon>
        <taxon>Cryptosporidium</taxon>
    </lineage>
</organism>
<evidence type="ECO:0000313" key="3">
    <source>
        <dbReference type="EMBL" id="CUV07886.1"/>
    </source>
</evidence>
<reference evidence="3" key="2">
    <citation type="submission" date="2015-08" db="EMBL/GenBank/DDBJ databases">
        <authorList>
            <person name="Babu N.S."/>
            <person name="Beckwith C.J."/>
            <person name="Beseler K.G."/>
            <person name="Brison A."/>
            <person name="Carone J.V."/>
            <person name="Caskin T.P."/>
            <person name="Diamond M."/>
            <person name="Durham M.E."/>
            <person name="Foxe J.M."/>
            <person name="Go M."/>
            <person name="Henderson B.A."/>
            <person name="Jones I.B."/>
            <person name="McGettigan J.A."/>
            <person name="Micheletti S.J."/>
            <person name="Nasrallah M.E."/>
            <person name="Ortiz D."/>
            <person name="Piller C.R."/>
            <person name="Privatt S.R."/>
            <person name="Schneider S.L."/>
            <person name="Sharp S."/>
            <person name="Smith T.C."/>
            <person name="Stanton J.D."/>
            <person name="Ullery H.E."/>
            <person name="Wilson R.J."/>
            <person name="Serrano M.G."/>
            <person name="Buck G."/>
            <person name="Lee V."/>
            <person name="Wang Y."/>
            <person name="Carvalho R."/>
            <person name="Voegtly L."/>
            <person name="Shi R."/>
            <person name="Duckworth R."/>
            <person name="Johnson A."/>
            <person name="Loviza R."/>
            <person name="Walstead R."/>
            <person name="Shah Z."/>
            <person name="Kiflezghi M."/>
            <person name="Wade K."/>
            <person name="Ball S.L."/>
            <person name="Bradley K.W."/>
            <person name="Asai D.J."/>
            <person name="Bowman C.A."/>
            <person name="Russell D.A."/>
            <person name="Pope W.H."/>
            <person name="Jacobs-Sera D."/>
            <person name="Hendrix R.W."/>
            <person name="Hatfull G.F."/>
        </authorList>
    </citation>
    <scope>NUCLEOTIDE SEQUENCE [LARGE SCALE GENOMIC DNA]</scope>
</reference>
<reference evidence="4 5" key="3">
    <citation type="submission" date="2017-10" db="EMBL/GenBank/DDBJ databases">
        <title>Consistent, comparative and evidence-based genome annotation and re-annotation for the closely-related species, Cryptosporidium parvum, C. hominis and C. tyzzeri.</title>
        <authorList>
            <person name="Baptista R.P."/>
            <person name="Li Y."/>
            <person name="Sateriale A."/>
            <person name="Striepen B."/>
            <person name="Kissinger J.C."/>
        </authorList>
    </citation>
    <scope>NUCLEOTIDE SEQUENCE [LARGE SCALE GENOMIC DNA]</scope>
    <source>
        <strain evidence="4">30976</strain>
    </source>
</reference>
<dbReference type="AlphaFoldDB" id="A0A0S4TKJ2"/>
<keyword evidence="5" id="KW-1185">Reference proteome</keyword>
<accession>A0A0S4TKJ2</accession>
<gene>
    <name evidence="3" type="ORF">CHUDEA8_3340</name>
    <name evidence="4" type="ORF">GY17_00000776</name>
</gene>
<name>A0A0S4TKJ2_CRYHO</name>
<evidence type="ECO:0000313" key="5">
    <source>
        <dbReference type="Proteomes" id="UP001429100"/>
    </source>
</evidence>